<organism evidence="1 2">
    <name type="scientific">Halothiobacillus diazotrophicus</name>
    <dbReference type="NCBI Taxonomy" id="1860122"/>
    <lineage>
        <taxon>Bacteria</taxon>
        <taxon>Pseudomonadati</taxon>
        <taxon>Pseudomonadota</taxon>
        <taxon>Gammaproteobacteria</taxon>
        <taxon>Chromatiales</taxon>
        <taxon>Halothiobacillaceae</taxon>
        <taxon>Halothiobacillus</taxon>
    </lineage>
</organism>
<dbReference type="OrthoDB" id="7851935at2"/>
<protein>
    <submittedName>
        <fullName evidence="1">Uncharacterized protein</fullName>
    </submittedName>
</protein>
<accession>A0A191ZFS3</accession>
<sequence length="153" mass="17269">MPTLDDIYRKFGFASEAAQLLETELGTILLLVGAVEKDLIENPDREAAADLYTKINRKTLGQLLKGVQKSTISVEHLEELLSKALSERNRLAHSFYRQHNFRRNTEEGRQVMLEDLEQIHEALLDAYKAVMLLSGVDLDNLSINGLPTDHVPI</sequence>
<evidence type="ECO:0000313" key="1">
    <source>
        <dbReference type="EMBL" id="ANJ66718.1"/>
    </source>
</evidence>
<gene>
    <name evidence="1" type="ORF">A9404_04405</name>
</gene>
<dbReference type="KEGG" id="haz:A9404_04405"/>
<proteinExistence type="predicted"/>
<dbReference type="EMBL" id="CP016027">
    <property type="protein sequence ID" value="ANJ66718.1"/>
    <property type="molecule type" value="Genomic_DNA"/>
</dbReference>
<reference evidence="1 2" key="1">
    <citation type="submission" date="2016-06" db="EMBL/GenBank/DDBJ databases">
        <title>Insight into the functional genes involving in sulfur oxidation in Pearl River water.</title>
        <authorList>
            <person name="Luo J."/>
            <person name="Tan X."/>
            <person name="Lin W."/>
        </authorList>
    </citation>
    <scope>NUCLEOTIDE SEQUENCE [LARGE SCALE GENOMIC DNA]</scope>
    <source>
        <strain evidence="1 2">LS2</strain>
    </source>
</reference>
<dbReference type="Proteomes" id="UP000078596">
    <property type="component" value="Chromosome"/>
</dbReference>
<dbReference type="STRING" id="1860122.A9404_04405"/>
<dbReference type="AlphaFoldDB" id="A0A191ZFS3"/>
<evidence type="ECO:0000313" key="2">
    <source>
        <dbReference type="Proteomes" id="UP000078596"/>
    </source>
</evidence>
<dbReference type="RefSeq" id="WP_066099043.1">
    <property type="nucleotide sequence ID" value="NZ_CP016027.1"/>
</dbReference>
<name>A0A191ZFS3_9GAMM</name>
<keyword evidence="2" id="KW-1185">Reference proteome</keyword>